<evidence type="ECO:0000313" key="5">
    <source>
        <dbReference type="EMBL" id="GCB30014.1"/>
    </source>
</evidence>
<comment type="similarity">
    <text evidence="1">Belongs to the acetyl-CoA hydrolase/transferase family.</text>
</comment>
<dbReference type="Gene3D" id="3.30.750.70">
    <property type="entry name" value="4-hydroxybutyrate coenzyme like domains"/>
    <property type="match status" value="1"/>
</dbReference>
<dbReference type="PANTHER" id="PTHR21432:SF20">
    <property type="entry name" value="ACETYL-COA HYDROLASE"/>
    <property type="match status" value="1"/>
</dbReference>
<dbReference type="GO" id="GO:0006083">
    <property type="term" value="P:acetate metabolic process"/>
    <property type="evidence" value="ECO:0007669"/>
    <property type="project" value="InterPro"/>
</dbReference>
<proteinExistence type="inferred from homology"/>
<keyword evidence="2 5" id="KW-0808">Transferase</keyword>
<dbReference type="Gene3D" id="3.40.1080.20">
    <property type="entry name" value="Acetyl-CoA hydrolase/transferase C-terminal domain"/>
    <property type="match status" value="1"/>
</dbReference>
<dbReference type="InterPro" id="IPR003702">
    <property type="entry name" value="ActCoA_hydro_N"/>
</dbReference>
<protein>
    <submittedName>
        <fullName evidence="5">4-hydroxybutyrate CoA-transferase</fullName>
    </submittedName>
</protein>
<evidence type="ECO:0000256" key="2">
    <source>
        <dbReference type="ARBA" id="ARBA00022679"/>
    </source>
</evidence>
<dbReference type="OrthoDB" id="9801795at2"/>
<reference evidence="5 6" key="1">
    <citation type="submission" date="2018-10" db="EMBL/GenBank/DDBJ databases">
        <title>Draft Genome Sequence of Anaerotignum sp. KCTC 15736.</title>
        <authorList>
            <person name="Choi S.H."/>
            <person name="Kim J.S."/>
            <person name="Kang S.W."/>
            <person name="Lee J.S."/>
            <person name="Park S.H."/>
        </authorList>
    </citation>
    <scope>NUCLEOTIDE SEQUENCE [LARGE SCALE GENOMIC DNA]</scope>
    <source>
        <strain evidence="5 6">KCTC 15736</strain>
    </source>
</reference>
<dbReference type="InterPro" id="IPR026888">
    <property type="entry name" value="AcetylCoA_hyd_C"/>
</dbReference>
<comment type="caution">
    <text evidence="5">The sequence shown here is derived from an EMBL/GenBank/DDBJ whole genome shotgun (WGS) entry which is preliminary data.</text>
</comment>
<feature type="domain" description="Acetyl-CoA hydrolase/transferase N-terminal" evidence="3">
    <location>
        <begin position="11"/>
        <end position="181"/>
    </location>
</feature>
<dbReference type="InterPro" id="IPR046433">
    <property type="entry name" value="ActCoA_hydro"/>
</dbReference>
<gene>
    <name evidence="5" type="ORF">KGMB03357_16750</name>
</gene>
<organism evidence="5 6">
    <name type="scientific">Anaerotignum faecicola</name>
    <dbReference type="NCBI Taxonomy" id="2358141"/>
    <lineage>
        <taxon>Bacteria</taxon>
        <taxon>Bacillati</taxon>
        <taxon>Bacillota</taxon>
        <taxon>Clostridia</taxon>
        <taxon>Lachnospirales</taxon>
        <taxon>Anaerotignaceae</taxon>
        <taxon>Anaerotignum</taxon>
    </lineage>
</organism>
<evidence type="ECO:0000313" key="6">
    <source>
        <dbReference type="Proteomes" id="UP000287361"/>
    </source>
</evidence>
<keyword evidence="6" id="KW-1185">Reference proteome</keyword>
<dbReference type="Proteomes" id="UP000287361">
    <property type="component" value="Unassembled WGS sequence"/>
</dbReference>
<accession>A0A401LEZ7</accession>
<dbReference type="PANTHER" id="PTHR21432">
    <property type="entry name" value="ACETYL-COA HYDROLASE-RELATED"/>
    <property type="match status" value="1"/>
</dbReference>
<dbReference type="SUPFAM" id="SSF100950">
    <property type="entry name" value="NagB/RpiA/CoA transferase-like"/>
    <property type="match status" value="2"/>
</dbReference>
<dbReference type="EMBL" id="BHVZ01000004">
    <property type="protein sequence ID" value="GCB30014.1"/>
    <property type="molecule type" value="Genomic_DNA"/>
</dbReference>
<dbReference type="InterPro" id="IPR038460">
    <property type="entry name" value="AcetylCoA_hyd_C_sf"/>
</dbReference>
<dbReference type="Gene3D" id="3.40.1080.10">
    <property type="entry name" value="Glutaconate Coenzyme A-transferase"/>
    <property type="match status" value="1"/>
</dbReference>
<evidence type="ECO:0000256" key="1">
    <source>
        <dbReference type="ARBA" id="ARBA00009632"/>
    </source>
</evidence>
<evidence type="ECO:0000259" key="3">
    <source>
        <dbReference type="Pfam" id="PF02550"/>
    </source>
</evidence>
<dbReference type="GO" id="GO:0008775">
    <property type="term" value="F:acetate CoA-transferase activity"/>
    <property type="evidence" value="ECO:0007669"/>
    <property type="project" value="InterPro"/>
</dbReference>
<feature type="domain" description="Acetyl-CoA hydrolase/transferase C-terminal" evidence="4">
    <location>
        <begin position="272"/>
        <end position="424"/>
    </location>
</feature>
<dbReference type="Pfam" id="PF02550">
    <property type="entry name" value="AcetylCoA_hydro"/>
    <property type="match status" value="1"/>
</dbReference>
<dbReference type="Pfam" id="PF13336">
    <property type="entry name" value="AcetylCoA_hyd_C"/>
    <property type="match status" value="1"/>
</dbReference>
<dbReference type="AlphaFoldDB" id="A0A401LEZ7"/>
<dbReference type="InterPro" id="IPR037171">
    <property type="entry name" value="NagB/RpiA_transferase-like"/>
</dbReference>
<name>A0A401LEZ7_9FIRM</name>
<sequence>MNWKDRFSGRLLSADEAVRQIRSGETISIAHVGSEPYALVDALARNADALTDVDMHFMLSLRKEEPHIAKGMEKHLRFFGYFLGGSTRGAVAESRAEYLPCFFHLYPRMLRERGGVDVLLISVSEPDAHGYCSMGPGIDHLPAFRDSAKLVIAQMNRNLPRVMGDSFIHLRDIDIIVEEDRPMPTLAPPTITEVEQKIGEYCASLVQDGDTIQLGIGGIPDAVVTFLKDKKDLGLHTEMAADGIIDLIETGVINNKKKTLHRGKSIATFAAGTQRLYDFLDNNPCFELHGVEHVNNPYVIAQNDNMVSINSAIQVDLMGQVNAEVVKGMQFSGVGGQVDFIRGATMSKGGRAIIALPSTAAGGKISKIVPFIDHGAVVTTPRTEIDYVVTEYGIAKLWGRSLKERARELISIAHPDFRPMLAEEYEKRFGRPLD</sequence>
<evidence type="ECO:0000259" key="4">
    <source>
        <dbReference type="Pfam" id="PF13336"/>
    </source>
</evidence>